<gene>
    <name evidence="3" type="ORF">ACFQPF_03425</name>
</gene>
<dbReference type="Proteomes" id="UP001596549">
    <property type="component" value="Unassembled WGS sequence"/>
</dbReference>
<dbReference type="RefSeq" id="WP_379746576.1">
    <property type="nucleotide sequence ID" value="NZ_JBHTCP010000005.1"/>
</dbReference>
<dbReference type="PROSITE" id="PS01328">
    <property type="entry name" value="4HBCOA_THIOESTERASE"/>
    <property type="match status" value="1"/>
</dbReference>
<dbReference type="InterPro" id="IPR029069">
    <property type="entry name" value="HotDog_dom_sf"/>
</dbReference>
<dbReference type="GO" id="GO:0016787">
    <property type="term" value="F:hydrolase activity"/>
    <property type="evidence" value="ECO:0007669"/>
    <property type="project" value="UniProtKB-KW"/>
</dbReference>
<name>A0ABW2NLP0_9BACL</name>
<dbReference type="InterPro" id="IPR050563">
    <property type="entry name" value="4-hydroxybenzoyl-CoA_TE"/>
</dbReference>
<evidence type="ECO:0000313" key="4">
    <source>
        <dbReference type="Proteomes" id="UP001596549"/>
    </source>
</evidence>
<dbReference type="SUPFAM" id="SSF54637">
    <property type="entry name" value="Thioesterase/thiol ester dehydrase-isomerase"/>
    <property type="match status" value="1"/>
</dbReference>
<organism evidence="3 4">
    <name type="scientific">Fictibacillus iocasae</name>
    <dbReference type="NCBI Taxonomy" id="2715437"/>
    <lineage>
        <taxon>Bacteria</taxon>
        <taxon>Bacillati</taxon>
        <taxon>Bacillota</taxon>
        <taxon>Bacilli</taxon>
        <taxon>Bacillales</taxon>
        <taxon>Fictibacillaceae</taxon>
        <taxon>Fictibacillus</taxon>
    </lineage>
</organism>
<dbReference type="EMBL" id="JBHTCP010000005">
    <property type="protein sequence ID" value="MFC7370722.1"/>
    <property type="molecule type" value="Genomic_DNA"/>
</dbReference>
<keyword evidence="4" id="KW-1185">Reference proteome</keyword>
<dbReference type="Pfam" id="PF13279">
    <property type="entry name" value="4HBT_2"/>
    <property type="match status" value="1"/>
</dbReference>
<protein>
    <submittedName>
        <fullName evidence="3">Acyl-CoA thioesterase</fullName>
        <ecNumber evidence="3">3.1.2.-</ecNumber>
    </submittedName>
</protein>
<keyword evidence="2 3" id="KW-0378">Hydrolase</keyword>
<dbReference type="EC" id="3.1.2.-" evidence="3"/>
<dbReference type="PANTHER" id="PTHR31793">
    <property type="entry name" value="4-HYDROXYBENZOYL-COA THIOESTERASE FAMILY MEMBER"/>
    <property type="match status" value="1"/>
</dbReference>
<comment type="caution">
    <text evidence="3">The sequence shown here is derived from an EMBL/GenBank/DDBJ whole genome shotgun (WGS) entry which is preliminary data.</text>
</comment>
<dbReference type="InterPro" id="IPR008272">
    <property type="entry name" value="HB-CoA_thioesterase_AS"/>
</dbReference>
<evidence type="ECO:0000313" key="3">
    <source>
        <dbReference type="EMBL" id="MFC7370722.1"/>
    </source>
</evidence>
<dbReference type="NCBIfam" id="TIGR00051">
    <property type="entry name" value="YbgC/FadM family acyl-CoA thioesterase"/>
    <property type="match status" value="1"/>
</dbReference>
<sequence length="142" mass="16135">MITAEAEIQVRYAETDQMGVVYHANYIIWFEIGRTALIEKLGFSYADMENEGILSPVTHVEAFYKKPLTYGDHATVVTSIKEYNGLKVVYEYEIKNSNGNVCVTGNSSHVCVKKETFRPVSIKKLFPEWHSAYLLAASKEEM</sequence>
<comment type="similarity">
    <text evidence="1">Belongs to the 4-hydroxybenzoyl-CoA thioesterase family.</text>
</comment>
<dbReference type="CDD" id="cd00586">
    <property type="entry name" value="4HBT"/>
    <property type="match status" value="1"/>
</dbReference>
<dbReference type="Gene3D" id="3.10.129.10">
    <property type="entry name" value="Hotdog Thioesterase"/>
    <property type="match status" value="1"/>
</dbReference>
<dbReference type="PANTHER" id="PTHR31793:SF27">
    <property type="entry name" value="NOVEL THIOESTERASE SUPERFAMILY DOMAIN AND SAPOSIN A-TYPE DOMAIN CONTAINING PROTEIN (0610012H03RIK)"/>
    <property type="match status" value="1"/>
</dbReference>
<proteinExistence type="inferred from homology"/>
<dbReference type="PIRSF" id="PIRSF003230">
    <property type="entry name" value="YbgC"/>
    <property type="match status" value="1"/>
</dbReference>
<evidence type="ECO:0000256" key="1">
    <source>
        <dbReference type="ARBA" id="ARBA00005953"/>
    </source>
</evidence>
<reference evidence="4" key="1">
    <citation type="journal article" date="2019" name="Int. J. Syst. Evol. Microbiol.">
        <title>The Global Catalogue of Microorganisms (GCM) 10K type strain sequencing project: providing services to taxonomists for standard genome sequencing and annotation.</title>
        <authorList>
            <consortium name="The Broad Institute Genomics Platform"/>
            <consortium name="The Broad Institute Genome Sequencing Center for Infectious Disease"/>
            <person name="Wu L."/>
            <person name="Ma J."/>
        </authorList>
    </citation>
    <scope>NUCLEOTIDE SEQUENCE [LARGE SCALE GENOMIC DNA]</scope>
    <source>
        <strain evidence="4">NBRC 106396</strain>
    </source>
</reference>
<dbReference type="InterPro" id="IPR006684">
    <property type="entry name" value="YbgC/YbaW"/>
</dbReference>
<accession>A0ABW2NLP0</accession>
<evidence type="ECO:0000256" key="2">
    <source>
        <dbReference type="ARBA" id="ARBA00022801"/>
    </source>
</evidence>